<dbReference type="OrthoDB" id="2186865at2759"/>
<reference evidence="1" key="1">
    <citation type="submission" date="2021-05" db="EMBL/GenBank/DDBJ databases">
        <title>Encephalitozoon hellem ATCC 50604 Complete Genome.</title>
        <authorList>
            <person name="Mascarenhas dos Santos A.C."/>
            <person name="Julian A.T."/>
            <person name="Pombert J.-F."/>
        </authorList>
    </citation>
    <scope>NUCLEOTIDE SEQUENCE</scope>
    <source>
        <strain evidence="1">ATCC 50604</strain>
    </source>
</reference>
<sequence length="170" mass="19246">MSWIFTLCCGATRKKYVVTLLGLQEDQRHVLRHSISNYKMDKSLRPFSEDTCIANGMELILQSLDDNADLYEIRGIHMGLAAGVIFAVDADSKSSVEKCIALINEDTTKTKDIIVVLCRSNIYGNESVQELKRTCDEIGHGKIEFILYEESKAFLGVHRGINWICNRLEE</sequence>
<dbReference type="EMBL" id="CP119062">
    <property type="protein sequence ID" value="WEL37803.1"/>
    <property type="molecule type" value="Genomic_DNA"/>
</dbReference>
<evidence type="ECO:0000313" key="2">
    <source>
        <dbReference type="EMBL" id="WEL37803.1"/>
    </source>
</evidence>
<organism evidence="1 3">
    <name type="scientific">Encephalitozoon hellem</name>
    <name type="common">Microsporidian parasite</name>
    <dbReference type="NCBI Taxonomy" id="27973"/>
    <lineage>
        <taxon>Eukaryota</taxon>
        <taxon>Fungi</taxon>
        <taxon>Fungi incertae sedis</taxon>
        <taxon>Microsporidia</taxon>
        <taxon>Unikaryonidae</taxon>
        <taxon>Encephalitozoon</taxon>
    </lineage>
</organism>
<gene>
    <name evidence="1" type="ORF">GPU96_01g00630</name>
    <name evidence="2" type="ORF">PFJ87_01g00560</name>
</gene>
<dbReference type="EMBL" id="CP075147">
    <property type="protein sequence ID" value="UTX42361.1"/>
    <property type="molecule type" value="Genomic_DNA"/>
</dbReference>
<dbReference type="Proteomes" id="UP001059546">
    <property type="component" value="Chromosome I"/>
</dbReference>
<reference evidence="2 4" key="2">
    <citation type="submission" date="2023-02" db="EMBL/GenBank/DDBJ databases">
        <title>Encephalitozoon hellem ATCC 50451 complete genome.</title>
        <authorList>
            <person name="Mascarenhas dos Santos A.C."/>
            <person name="Julian A.T."/>
            <person name="Pombert J.-F."/>
        </authorList>
    </citation>
    <scope>NUCLEOTIDE SEQUENCE [LARGE SCALE GENOMIC DNA]</scope>
    <source>
        <strain evidence="2 4">ATCC 50451</strain>
    </source>
</reference>
<proteinExistence type="predicted"/>
<keyword evidence="4" id="KW-1185">Reference proteome</keyword>
<accession>A0A9Q9C1I4</accession>
<dbReference type="AlphaFoldDB" id="A0A9Q9C1I4"/>
<protein>
    <submittedName>
        <fullName evidence="1">ADP-ribosylation factor 6</fullName>
    </submittedName>
</protein>
<dbReference type="Proteomes" id="UP001217963">
    <property type="component" value="Chromosome I"/>
</dbReference>
<evidence type="ECO:0000313" key="1">
    <source>
        <dbReference type="EMBL" id="UTX42361.1"/>
    </source>
</evidence>
<name>A0A9Q9C1I4_ENCHE</name>
<evidence type="ECO:0000313" key="3">
    <source>
        <dbReference type="Proteomes" id="UP001059546"/>
    </source>
</evidence>
<evidence type="ECO:0000313" key="4">
    <source>
        <dbReference type="Proteomes" id="UP001217963"/>
    </source>
</evidence>